<accession>A0AB39PLS2</accession>
<evidence type="ECO:0000256" key="1">
    <source>
        <dbReference type="ARBA" id="ARBA00022679"/>
    </source>
</evidence>
<dbReference type="InterPro" id="IPR008271">
    <property type="entry name" value="Ser/Thr_kinase_AS"/>
</dbReference>
<sequence length="798" mass="83676">MRRIGEFTVERRLGAGGMGLVYLARSAAGRQVAVKVIRPEYADDPHFRARFRYEVAAARKVSGAFTASVVDADPDGDPPWLATQYVLGESLAARVGSGGPLPVAEIARLAGQLAEALRDIHRQGIVHRDLKPANVLLADDGVRVIDFGIARSVAQSRALTRSGSMVGTPAFMAPEQLNGPQRIAPATDVFALGCVLAFAAIGRSPFEDPEAAGVEPIAVAFAVVHKEPDLTGVPAPLRALVARCLAKDPGRRPDVDEVLRLSGRIGEGRDDTEAGRAVPHPRPGRTLAVALAVLAALLVPGDASRSSSGGAVRALSGGSSRSSSAGTHCAAGLRGIGKGRTRSCVGLLDDAAAGTGLLWSSSRPLAPELKRIAAENRRVVEAAAKPGGRPFVSVVYLTPITAEYGGPALMESVGHDLEGAYLAQRRANQEQGTTAGARIRVLFAQTGGTAQQRDYTVGQVLGHRSAQRIVAAVGLGGSTASSQDMVGELTAGGLPSFASVFTADSWAGTPGLVRVAPANADQAAAAVRFLSTGERARARILIVQDAATGDQYTSTLATQFRSRVPARRLVDPEPILFDSSRPGLTDVFRTQLDKLCQLRPDVIYFAGRGTSLPPLLTALADRPCHGRRLTVLSGDDAMMVRHTEGFDAHELAETLGASGIDLIYTGLAHPGAWDVAPEAFDEEAVAPFRDGTFGAAFAHSSLEDGRAIMMYDALLTAARAVRKTPARSDPTATDVYRTLTKLRDDQDLPGASGWITIGRDGGPQDKAIPILRIDAAGRTTTIEVTSADGTPEDPFEAS</sequence>
<gene>
    <name evidence="8" type="ORF">AB5J56_43075</name>
</gene>
<proteinExistence type="predicted"/>
<dbReference type="CDD" id="cd14014">
    <property type="entry name" value="STKc_PknB_like"/>
    <property type="match status" value="1"/>
</dbReference>
<dbReference type="SUPFAM" id="SSF56112">
    <property type="entry name" value="Protein kinase-like (PK-like)"/>
    <property type="match status" value="1"/>
</dbReference>
<keyword evidence="3 8" id="KW-0418">Kinase</keyword>
<dbReference type="GO" id="GO:0004674">
    <property type="term" value="F:protein serine/threonine kinase activity"/>
    <property type="evidence" value="ECO:0007669"/>
    <property type="project" value="TreeGrafter"/>
</dbReference>
<evidence type="ECO:0000313" key="8">
    <source>
        <dbReference type="EMBL" id="XDQ31076.1"/>
    </source>
</evidence>
<dbReference type="PROSITE" id="PS00107">
    <property type="entry name" value="PROTEIN_KINASE_ATP"/>
    <property type="match status" value="1"/>
</dbReference>
<keyword evidence="2 5" id="KW-0547">Nucleotide-binding</keyword>
<name>A0AB39PLS2_9ACTN</name>
<dbReference type="Gene3D" id="3.30.200.20">
    <property type="entry name" value="Phosphorylase Kinase, domain 1"/>
    <property type="match status" value="1"/>
</dbReference>
<organism evidence="8">
    <name type="scientific">Streptomyces sp. R21</name>
    <dbReference type="NCBI Taxonomy" id="3238627"/>
    <lineage>
        <taxon>Bacteria</taxon>
        <taxon>Bacillati</taxon>
        <taxon>Actinomycetota</taxon>
        <taxon>Actinomycetes</taxon>
        <taxon>Kitasatosporales</taxon>
        <taxon>Streptomycetaceae</taxon>
        <taxon>Streptomyces</taxon>
    </lineage>
</organism>
<dbReference type="InterPro" id="IPR011009">
    <property type="entry name" value="Kinase-like_dom_sf"/>
</dbReference>
<dbReference type="PROSITE" id="PS50011">
    <property type="entry name" value="PROTEIN_KINASE_DOM"/>
    <property type="match status" value="1"/>
</dbReference>
<dbReference type="EMBL" id="CP163435">
    <property type="protein sequence ID" value="XDQ31076.1"/>
    <property type="molecule type" value="Genomic_DNA"/>
</dbReference>
<evidence type="ECO:0000259" key="7">
    <source>
        <dbReference type="PROSITE" id="PS50011"/>
    </source>
</evidence>
<evidence type="ECO:0000256" key="5">
    <source>
        <dbReference type="PROSITE-ProRule" id="PRU10141"/>
    </source>
</evidence>
<keyword evidence="1" id="KW-0808">Transferase</keyword>
<protein>
    <submittedName>
        <fullName evidence="8">Bifunctional serine/threonine-protein kinase/ABC transporter substrate-binding protein</fullName>
    </submittedName>
</protein>
<keyword evidence="4 5" id="KW-0067">ATP-binding</keyword>
<dbReference type="InterPro" id="IPR017441">
    <property type="entry name" value="Protein_kinase_ATP_BS"/>
</dbReference>
<dbReference type="Pfam" id="PF00069">
    <property type="entry name" value="Pkinase"/>
    <property type="match status" value="1"/>
</dbReference>
<dbReference type="InterPro" id="IPR028082">
    <property type="entry name" value="Peripla_BP_I"/>
</dbReference>
<evidence type="ECO:0000256" key="3">
    <source>
        <dbReference type="ARBA" id="ARBA00022777"/>
    </source>
</evidence>
<dbReference type="AlphaFoldDB" id="A0AB39PLS2"/>
<dbReference type="SMART" id="SM00220">
    <property type="entry name" value="S_TKc"/>
    <property type="match status" value="1"/>
</dbReference>
<feature type="binding site" evidence="5">
    <location>
        <position position="35"/>
    </location>
    <ligand>
        <name>ATP</name>
        <dbReference type="ChEBI" id="CHEBI:30616"/>
    </ligand>
</feature>
<dbReference type="Gene3D" id="3.40.50.2300">
    <property type="match status" value="2"/>
</dbReference>
<dbReference type="PANTHER" id="PTHR43289:SF34">
    <property type="entry name" value="SERINE_THREONINE-PROTEIN KINASE YBDM-RELATED"/>
    <property type="match status" value="1"/>
</dbReference>
<dbReference type="SUPFAM" id="SSF53822">
    <property type="entry name" value="Periplasmic binding protein-like I"/>
    <property type="match status" value="1"/>
</dbReference>
<dbReference type="PANTHER" id="PTHR43289">
    <property type="entry name" value="MITOGEN-ACTIVATED PROTEIN KINASE KINASE KINASE 20-RELATED"/>
    <property type="match status" value="1"/>
</dbReference>
<reference evidence="8" key="1">
    <citation type="submission" date="2024-07" db="EMBL/GenBank/DDBJ databases">
        <authorList>
            <person name="Yu S.T."/>
        </authorList>
    </citation>
    <scope>NUCLEOTIDE SEQUENCE</scope>
    <source>
        <strain evidence="8">R21</strain>
    </source>
</reference>
<dbReference type="RefSeq" id="WP_369241633.1">
    <property type="nucleotide sequence ID" value="NZ_CP163435.1"/>
</dbReference>
<feature type="region of interest" description="Disordered" evidence="6">
    <location>
        <begin position="302"/>
        <end position="329"/>
    </location>
</feature>
<dbReference type="Gene3D" id="1.10.510.10">
    <property type="entry name" value="Transferase(Phosphotransferase) domain 1"/>
    <property type="match status" value="1"/>
</dbReference>
<evidence type="ECO:0000256" key="2">
    <source>
        <dbReference type="ARBA" id="ARBA00022741"/>
    </source>
</evidence>
<feature type="domain" description="Protein kinase" evidence="7">
    <location>
        <begin position="7"/>
        <end position="265"/>
    </location>
</feature>
<dbReference type="PROSITE" id="PS00108">
    <property type="entry name" value="PROTEIN_KINASE_ST"/>
    <property type="match status" value="1"/>
</dbReference>
<dbReference type="GO" id="GO:0005524">
    <property type="term" value="F:ATP binding"/>
    <property type="evidence" value="ECO:0007669"/>
    <property type="project" value="UniProtKB-UniRule"/>
</dbReference>
<evidence type="ECO:0000256" key="4">
    <source>
        <dbReference type="ARBA" id="ARBA00022840"/>
    </source>
</evidence>
<evidence type="ECO:0000256" key="6">
    <source>
        <dbReference type="SAM" id="MobiDB-lite"/>
    </source>
</evidence>
<feature type="compositionally biased region" description="Low complexity" evidence="6">
    <location>
        <begin position="302"/>
        <end position="326"/>
    </location>
</feature>
<dbReference type="InterPro" id="IPR000719">
    <property type="entry name" value="Prot_kinase_dom"/>
</dbReference>